<dbReference type="GO" id="GO:0044780">
    <property type="term" value="P:bacterial-type flagellum assembly"/>
    <property type="evidence" value="ECO:0007669"/>
    <property type="project" value="UniProtKB-UniRule"/>
</dbReference>
<keyword evidence="5" id="KW-0966">Cell projection</keyword>
<dbReference type="GO" id="GO:0005737">
    <property type="term" value="C:cytoplasm"/>
    <property type="evidence" value="ECO:0007669"/>
    <property type="project" value="UniProtKB-SubCell"/>
</dbReference>
<keyword evidence="2 4" id="KW-1005">Bacterial flagellum biogenesis</keyword>
<proteinExistence type="inferred from homology"/>
<gene>
    <name evidence="4" type="primary">fliW</name>
    <name evidence="5" type="ORF">SAMN05518684_11531</name>
</gene>
<keyword evidence="3 4" id="KW-0810">Translation regulation</keyword>
<organism evidence="5 6">
    <name type="scientific">Salipaludibacillus aurantiacus</name>
    <dbReference type="NCBI Taxonomy" id="1601833"/>
    <lineage>
        <taxon>Bacteria</taxon>
        <taxon>Bacillati</taxon>
        <taxon>Bacillota</taxon>
        <taxon>Bacilli</taxon>
        <taxon>Bacillales</taxon>
        <taxon>Bacillaceae</taxon>
    </lineage>
</organism>
<dbReference type="STRING" id="1601833.SAMN05518684_11531"/>
<evidence type="ECO:0000313" key="5">
    <source>
        <dbReference type="EMBL" id="SES30221.1"/>
    </source>
</evidence>
<protein>
    <recommendedName>
        <fullName evidence="4">Flagellar assembly factor FliW</fullName>
    </recommendedName>
</protein>
<evidence type="ECO:0000256" key="1">
    <source>
        <dbReference type="ARBA" id="ARBA00022490"/>
    </source>
</evidence>
<sequence length="150" mass="16676">MIIETKYSGPTEINPDNIIQFDQGLPSFEEEKAFILLPFSDEPGPFYILQSTVTPGLAFAVMTPFSFFPDYEVKLSNQLLETLDITNEQDVALFTVLTLKETIEESTANLRGPIVINTARKKGKQIVMNDSGYETKHSLKQPAASGKKEG</sequence>
<dbReference type="InterPro" id="IPR024046">
    <property type="entry name" value="Flagellar_assmbl_FliW_dom_sf"/>
</dbReference>
<name>A0A1H9W8V2_9BACI</name>
<dbReference type="OrthoDB" id="9801235at2"/>
<comment type="similarity">
    <text evidence="4">Belongs to the FliW family.</text>
</comment>
<dbReference type="NCBIfam" id="NF009793">
    <property type="entry name" value="PRK13285.1-1"/>
    <property type="match status" value="1"/>
</dbReference>
<evidence type="ECO:0000256" key="3">
    <source>
        <dbReference type="ARBA" id="ARBA00022845"/>
    </source>
</evidence>
<dbReference type="EMBL" id="FOGT01000015">
    <property type="protein sequence ID" value="SES30221.1"/>
    <property type="molecule type" value="Genomic_DNA"/>
</dbReference>
<comment type="subunit">
    <text evidence="4">Interacts with translational regulator CsrA and flagellin(s).</text>
</comment>
<dbReference type="HAMAP" id="MF_01185">
    <property type="entry name" value="FliW"/>
    <property type="match status" value="1"/>
</dbReference>
<dbReference type="GO" id="GO:0006417">
    <property type="term" value="P:regulation of translation"/>
    <property type="evidence" value="ECO:0007669"/>
    <property type="project" value="UniProtKB-KW"/>
</dbReference>
<comment type="subcellular location">
    <subcellularLocation>
        <location evidence="4">Cytoplasm</location>
    </subcellularLocation>
</comment>
<comment type="function">
    <text evidence="4">Acts as an anti-CsrA protein, binds CsrA and prevents it from repressing translation of its target genes, one of which is flagellin. Binds to flagellin and participates in the assembly of the flagellum.</text>
</comment>
<keyword evidence="5" id="KW-0282">Flagellum</keyword>
<keyword evidence="6" id="KW-1185">Reference proteome</keyword>
<dbReference type="Pfam" id="PF02623">
    <property type="entry name" value="FliW"/>
    <property type="match status" value="1"/>
</dbReference>
<reference evidence="6" key="1">
    <citation type="submission" date="2016-10" db="EMBL/GenBank/DDBJ databases">
        <authorList>
            <person name="Varghese N."/>
            <person name="Submissions S."/>
        </authorList>
    </citation>
    <scope>NUCLEOTIDE SEQUENCE [LARGE SCALE GENOMIC DNA]</scope>
    <source>
        <strain evidence="6">S9</strain>
    </source>
</reference>
<dbReference type="PANTHER" id="PTHR39190">
    <property type="entry name" value="FLAGELLAR ASSEMBLY FACTOR FLIW"/>
    <property type="match status" value="1"/>
</dbReference>
<dbReference type="InterPro" id="IPR003775">
    <property type="entry name" value="Flagellar_assembly_factor_FliW"/>
</dbReference>
<evidence type="ECO:0000313" key="6">
    <source>
        <dbReference type="Proteomes" id="UP000198571"/>
    </source>
</evidence>
<dbReference type="RefSeq" id="WP_093054358.1">
    <property type="nucleotide sequence ID" value="NZ_FOGT01000015.1"/>
</dbReference>
<keyword evidence="5" id="KW-0969">Cilium</keyword>
<accession>A0A1H9W8V2</accession>
<dbReference type="Proteomes" id="UP000198571">
    <property type="component" value="Unassembled WGS sequence"/>
</dbReference>
<dbReference type="AlphaFoldDB" id="A0A1H9W8V2"/>
<evidence type="ECO:0000256" key="4">
    <source>
        <dbReference type="HAMAP-Rule" id="MF_01185"/>
    </source>
</evidence>
<dbReference type="SUPFAM" id="SSF141457">
    <property type="entry name" value="BH3618-like"/>
    <property type="match status" value="1"/>
</dbReference>
<keyword evidence="1 4" id="KW-0963">Cytoplasm</keyword>
<evidence type="ECO:0000256" key="2">
    <source>
        <dbReference type="ARBA" id="ARBA00022795"/>
    </source>
</evidence>
<dbReference type="Gene3D" id="2.30.290.10">
    <property type="entry name" value="BH3618-like"/>
    <property type="match status" value="1"/>
</dbReference>
<dbReference type="PANTHER" id="PTHR39190:SF1">
    <property type="entry name" value="FLAGELLAR ASSEMBLY FACTOR FLIW"/>
    <property type="match status" value="1"/>
</dbReference>
<keyword evidence="4" id="KW-0143">Chaperone</keyword>